<keyword evidence="3" id="KW-0336">GPI-anchor</keyword>
<evidence type="ECO:0000256" key="7">
    <source>
        <dbReference type="ARBA" id="ARBA00023316"/>
    </source>
</evidence>
<evidence type="ECO:0000256" key="1">
    <source>
        <dbReference type="ARBA" id="ARBA00004609"/>
    </source>
</evidence>
<feature type="compositionally biased region" description="Gly residues" evidence="8">
    <location>
        <begin position="74"/>
        <end position="108"/>
    </location>
</feature>
<keyword evidence="2" id="KW-1003">Cell membrane</keyword>
<feature type="region of interest" description="Disordered" evidence="8">
    <location>
        <begin position="48"/>
        <end position="108"/>
    </location>
</feature>
<dbReference type="PROSITE" id="PS51677">
    <property type="entry name" value="NODB"/>
    <property type="match status" value="1"/>
</dbReference>
<dbReference type="GeneID" id="91991185"/>
<feature type="domain" description="NodB homology" evidence="10">
    <location>
        <begin position="39"/>
        <end position="197"/>
    </location>
</feature>
<dbReference type="RefSeq" id="XP_066613254.1">
    <property type="nucleotide sequence ID" value="XM_066758806.1"/>
</dbReference>
<feature type="chain" id="PRO_5046660991" description="NodB homology domain-containing protein" evidence="9">
    <location>
        <begin position="20"/>
        <end position="197"/>
    </location>
</feature>
<evidence type="ECO:0000313" key="11">
    <source>
        <dbReference type="EMBL" id="KAL0247293.1"/>
    </source>
</evidence>
<keyword evidence="7" id="KW-0961">Cell wall biogenesis/degradation</keyword>
<organism evidence="11 12">
    <name type="scientific">Cryptococcus tetragattii IND107</name>
    <dbReference type="NCBI Taxonomy" id="1296105"/>
    <lineage>
        <taxon>Eukaryota</taxon>
        <taxon>Fungi</taxon>
        <taxon>Dikarya</taxon>
        <taxon>Basidiomycota</taxon>
        <taxon>Agaricomycotina</taxon>
        <taxon>Tremellomycetes</taxon>
        <taxon>Tremellales</taxon>
        <taxon>Cryptococcaceae</taxon>
        <taxon>Cryptococcus</taxon>
        <taxon>Cryptococcus gattii species complex</taxon>
    </lineage>
</organism>
<dbReference type="EMBL" id="ATAM02000007">
    <property type="protein sequence ID" value="KAL0247293.1"/>
    <property type="molecule type" value="Genomic_DNA"/>
</dbReference>
<reference evidence="11 12" key="2">
    <citation type="submission" date="2024-01" db="EMBL/GenBank/DDBJ databases">
        <title>Comparative genomics of Cryptococcus and Kwoniella reveals pathogenesis evolution and contrasting modes of karyotype evolution via chromosome fusion or intercentromeric recombination.</title>
        <authorList>
            <person name="Coelho M.A."/>
            <person name="David-Palma M."/>
            <person name="Shea T."/>
            <person name="Bowers K."/>
            <person name="Mcginley-Smith S."/>
            <person name="Mohammad A.W."/>
            <person name="Gnirke A."/>
            <person name="Yurkov A.M."/>
            <person name="Nowrousian M."/>
            <person name="Sun S."/>
            <person name="Cuomo C.A."/>
            <person name="Heitman J."/>
        </authorList>
    </citation>
    <scope>NUCLEOTIDE SEQUENCE [LARGE SCALE GENOMIC DNA]</scope>
    <source>
        <strain evidence="11 12">IND107</strain>
    </source>
</reference>
<accession>A0ABR3BRJ9</accession>
<evidence type="ECO:0000256" key="3">
    <source>
        <dbReference type="ARBA" id="ARBA00022622"/>
    </source>
</evidence>
<feature type="signal peptide" evidence="9">
    <location>
        <begin position="1"/>
        <end position="19"/>
    </location>
</feature>
<evidence type="ECO:0000259" key="10">
    <source>
        <dbReference type="PROSITE" id="PS51677"/>
    </source>
</evidence>
<evidence type="ECO:0000256" key="4">
    <source>
        <dbReference type="ARBA" id="ARBA00023136"/>
    </source>
</evidence>
<comment type="subcellular location">
    <subcellularLocation>
        <location evidence="1">Cell membrane</location>
        <topology evidence="1">Lipid-anchor</topology>
        <topology evidence="1">GPI-anchor</topology>
    </subcellularLocation>
</comment>
<evidence type="ECO:0000313" key="12">
    <source>
        <dbReference type="Proteomes" id="UP000054399"/>
    </source>
</evidence>
<evidence type="ECO:0000256" key="9">
    <source>
        <dbReference type="SAM" id="SignalP"/>
    </source>
</evidence>
<keyword evidence="5" id="KW-0325">Glycoprotein</keyword>
<evidence type="ECO:0000256" key="2">
    <source>
        <dbReference type="ARBA" id="ARBA00022475"/>
    </source>
</evidence>
<evidence type="ECO:0000256" key="8">
    <source>
        <dbReference type="SAM" id="MobiDB-lite"/>
    </source>
</evidence>
<dbReference type="SUPFAM" id="SSF88713">
    <property type="entry name" value="Glycoside hydrolase/deacetylase"/>
    <property type="match status" value="1"/>
</dbReference>
<gene>
    <name evidence="11" type="ORF">I308_104329</name>
</gene>
<sequence length="197" mass="20464">MKFISTLFATLAILSTASAFPTMKKPATVESIDNCSQQGAVALTFDDGPHHETQVASDFDDAHKLQGADYGPPRRGGAGGGGGQGGSGARRGARGGAGGRGGSSSRGGVGWQGREIIVGACICDKADSTRALYDAGHTLGSHTWSQADLTQLDEAGIQGRDLVLLVYSPSARFVKPFKVKDAFLKILGVKPLYFQPP</sequence>
<comment type="caution">
    <text evidence="11">The sequence shown here is derived from an EMBL/GenBank/DDBJ whole genome shotgun (WGS) entry which is preliminary data.</text>
</comment>
<dbReference type="InterPro" id="IPR002509">
    <property type="entry name" value="NODB_dom"/>
</dbReference>
<protein>
    <recommendedName>
        <fullName evidence="10">NodB homology domain-containing protein</fullName>
    </recommendedName>
</protein>
<keyword evidence="4" id="KW-0472">Membrane</keyword>
<dbReference type="InterPro" id="IPR011330">
    <property type="entry name" value="Glyco_hydro/deAcase_b/a-brl"/>
</dbReference>
<dbReference type="Gene3D" id="3.20.20.370">
    <property type="entry name" value="Glycoside hydrolase/deacetylase"/>
    <property type="match status" value="1"/>
</dbReference>
<dbReference type="Proteomes" id="UP000054399">
    <property type="component" value="Unassembled WGS sequence"/>
</dbReference>
<keyword evidence="6" id="KW-0449">Lipoprotein</keyword>
<keyword evidence="12" id="KW-1185">Reference proteome</keyword>
<reference evidence="12" key="1">
    <citation type="submission" date="2015-01" db="EMBL/GenBank/DDBJ databases">
        <title>The Genome Sequence of Cryptococcus gattii MMRL2647.</title>
        <authorList>
            <consortium name="The Broad Institute Genomics Platform"/>
            <person name="Cuomo C."/>
            <person name="Litvintseva A."/>
            <person name="Chen Y."/>
            <person name="Heitman J."/>
            <person name="Sun S."/>
            <person name="Springer D."/>
            <person name="Dromer F."/>
            <person name="Young S."/>
            <person name="Zeng Q."/>
            <person name="Gargeya S."/>
            <person name="Abouelleil A."/>
            <person name="Alvarado L."/>
            <person name="Chapman S.B."/>
            <person name="Gainer-Dewar J."/>
            <person name="Goldberg J."/>
            <person name="Griggs A."/>
            <person name="Gujja S."/>
            <person name="Hansen M."/>
            <person name="Howarth C."/>
            <person name="Imamovic A."/>
            <person name="Larimer J."/>
            <person name="Murphy C."/>
            <person name="Naylor J."/>
            <person name="Pearson M."/>
            <person name="Priest M."/>
            <person name="Roberts A."/>
            <person name="Saif S."/>
            <person name="Shea T."/>
            <person name="Sykes S."/>
            <person name="Wortman J."/>
            <person name="Nusbaum C."/>
            <person name="Birren B."/>
        </authorList>
    </citation>
    <scope>NUCLEOTIDE SEQUENCE [LARGE SCALE GENOMIC DNA]</scope>
    <source>
        <strain evidence="12">IND107</strain>
    </source>
</reference>
<name>A0ABR3BRJ9_9TREE</name>
<proteinExistence type="predicted"/>
<evidence type="ECO:0000256" key="6">
    <source>
        <dbReference type="ARBA" id="ARBA00023288"/>
    </source>
</evidence>
<evidence type="ECO:0000256" key="5">
    <source>
        <dbReference type="ARBA" id="ARBA00023180"/>
    </source>
</evidence>
<keyword evidence="9" id="KW-0732">Signal</keyword>